<dbReference type="InterPro" id="IPR027417">
    <property type="entry name" value="P-loop_NTPase"/>
</dbReference>
<dbReference type="SUPFAM" id="SSF52540">
    <property type="entry name" value="P-loop containing nucleoside triphosphate hydrolases"/>
    <property type="match status" value="2"/>
</dbReference>
<dbReference type="AlphaFoldDB" id="A0A4R2RXB5"/>
<protein>
    <recommendedName>
        <fullName evidence="10">tRNA dimethylallyltransferase</fullName>
        <ecNumber evidence="10">2.5.1.75</ecNumber>
    </recommendedName>
    <alternativeName>
        <fullName evidence="10">Dimethylallyl diphosphate:tRNA dimethylallyltransferase</fullName>
        <shortName evidence="10">DMAPP:tRNA dimethylallyltransferase</shortName>
        <shortName evidence="10">DMATase</shortName>
    </alternativeName>
    <alternativeName>
        <fullName evidence="10">Isopentenyl-diphosphate:tRNA isopentenyltransferase</fullName>
        <shortName evidence="10">IPP transferase</shortName>
        <shortName evidence="10">IPPT</shortName>
        <shortName evidence="10">IPTase</shortName>
    </alternativeName>
</protein>
<dbReference type="InterPro" id="IPR018022">
    <property type="entry name" value="IPT"/>
</dbReference>
<evidence type="ECO:0000256" key="4">
    <source>
        <dbReference type="ARBA" id="ARBA00022679"/>
    </source>
</evidence>
<dbReference type="PANTHER" id="PTHR11088:SF60">
    <property type="entry name" value="TRNA DIMETHYLALLYLTRANSFERASE"/>
    <property type="match status" value="1"/>
</dbReference>
<evidence type="ECO:0000256" key="8">
    <source>
        <dbReference type="ARBA" id="ARBA00022842"/>
    </source>
</evidence>
<organism evidence="14 15">
    <name type="scientific">Baia soyae</name>
    <dbReference type="NCBI Taxonomy" id="1544746"/>
    <lineage>
        <taxon>Bacteria</taxon>
        <taxon>Bacillati</taxon>
        <taxon>Bacillota</taxon>
        <taxon>Bacilli</taxon>
        <taxon>Bacillales</taxon>
        <taxon>Thermoactinomycetaceae</taxon>
        <taxon>Baia</taxon>
    </lineage>
</organism>
<evidence type="ECO:0000313" key="14">
    <source>
        <dbReference type="EMBL" id="TCP69132.1"/>
    </source>
</evidence>
<sequence>MKPNLLVIVGPTAVGKTSLSLELAGEFHGEIISGDSMQVYRYMDIGTAKASKEEMELVPHHLIDLYDPDYPFSVQEFQKVAREAIAEVSERSHLPILVGGTGLYVDSVTHNYRMPDVKENPSLRQELRELAEKEGNEALHKRLQEVDPTSAEKLHPNDQKRLIRALEVYDQTGQSISQLSKKGDSPYRSLWVGLTMPRDLLYERINLRVDLMIEQGLVEEVQMLREKGYQRTATSMHAIGYKEVYRYLDGEWSLDAAIEQIKKGSRNYAKRQLSWFRRSDEIYWYDVTKKGIFEEIKEQVAGKFPEYRE</sequence>
<reference evidence="14 15" key="1">
    <citation type="submission" date="2019-03" db="EMBL/GenBank/DDBJ databases">
        <title>Genomic Encyclopedia of Type Strains, Phase IV (KMG-IV): sequencing the most valuable type-strain genomes for metagenomic binning, comparative biology and taxonomic classification.</title>
        <authorList>
            <person name="Goeker M."/>
        </authorList>
    </citation>
    <scope>NUCLEOTIDE SEQUENCE [LARGE SCALE GENOMIC DNA]</scope>
    <source>
        <strain evidence="14 15">DSM 46831</strain>
    </source>
</reference>
<keyword evidence="5 10" id="KW-0819">tRNA processing</keyword>
<feature type="binding site" evidence="10">
    <location>
        <begin position="10"/>
        <end position="17"/>
    </location>
    <ligand>
        <name>ATP</name>
        <dbReference type="ChEBI" id="CHEBI:30616"/>
    </ligand>
</feature>
<dbReference type="Gene3D" id="1.10.20.140">
    <property type="match status" value="1"/>
</dbReference>
<dbReference type="InterPro" id="IPR039657">
    <property type="entry name" value="Dimethylallyltransferase"/>
</dbReference>
<comment type="cofactor">
    <cofactor evidence="1 10">
        <name>Mg(2+)</name>
        <dbReference type="ChEBI" id="CHEBI:18420"/>
    </cofactor>
</comment>
<evidence type="ECO:0000256" key="9">
    <source>
        <dbReference type="ARBA" id="ARBA00049563"/>
    </source>
</evidence>
<feature type="binding site" evidence="10">
    <location>
        <begin position="12"/>
        <end position="17"/>
    </location>
    <ligand>
        <name>substrate</name>
    </ligand>
</feature>
<evidence type="ECO:0000256" key="13">
    <source>
        <dbReference type="RuleBase" id="RU003785"/>
    </source>
</evidence>
<evidence type="ECO:0000256" key="11">
    <source>
        <dbReference type="RuleBase" id="RU003783"/>
    </source>
</evidence>
<accession>A0A4R2RXB5</accession>
<name>A0A4R2RXB5_9BACL</name>
<dbReference type="Pfam" id="PF01715">
    <property type="entry name" value="IPPT"/>
    <property type="match status" value="1"/>
</dbReference>
<evidence type="ECO:0000256" key="3">
    <source>
        <dbReference type="ARBA" id="ARBA00005842"/>
    </source>
</evidence>
<dbReference type="PANTHER" id="PTHR11088">
    <property type="entry name" value="TRNA DIMETHYLALLYLTRANSFERASE"/>
    <property type="match status" value="1"/>
</dbReference>
<dbReference type="EC" id="2.5.1.75" evidence="10"/>
<keyword evidence="7 10" id="KW-0067">ATP-binding</keyword>
<keyword evidence="8 10" id="KW-0460">Magnesium</keyword>
<evidence type="ECO:0000256" key="6">
    <source>
        <dbReference type="ARBA" id="ARBA00022741"/>
    </source>
</evidence>
<dbReference type="GO" id="GO:0005524">
    <property type="term" value="F:ATP binding"/>
    <property type="evidence" value="ECO:0007669"/>
    <property type="project" value="UniProtKB-UniRule"/>
</dbReference>
<dbReference type="NCBIfam" id="TIGR00174">
    <property type="entry name" value="miaA"/>
    <property type="match status" value="1"/>
</dbReference>
<keyword evidence="15" id="KW-1185">Reference proteome</keyword>
<proteinExistence type="inferred from homology"/>
<evidence type="ECO:0000256" key="10">
    <source>
        <dbReference type="HAMAP-Rule" id="MF_00185"/>
    </source>
</evidence>
<gene>
    <name evidence="10" type="primary">miaA</name>
    <name evidence="14" type="ORF">EDD57_11354</name>
</gene>
<comment type="catalytic activity">
    <reaction evidence="9 10 11">
        <text>adenosine(37) in tRNA + dimethylallyl diphosphate = N(6)-dimethylallyladenosine(37) in tRNA + diphosphate</text>
        <dbReference type="Rhea" id="RHEA:26482"/>
        <dbReference type="Rhea" id="RHEA-COMP:10162"/>
        <dbReference type="Rhea" id="RHEA-COMP:10375"/>
        <dbReference type="ChEBI" id="CHEBI:33019"/>
        <dbReference type="ChEBI" id="CHEBI:57623"/>
        <dbReference type="ChEBI" id="CHEBI:74411"/>
        <dbReference type="ChEBI" id="CHEBI:74415"/>
        <dbReference type="EC" id="2.5.1.75"/>
    </reaction>
</comment>
<dbReference type="GO" id="GO:0052381">
    <property type="term" value="F:tRNA dimethylallyltransferase activity"/>
    <property type="evidence" value="ECO:0007669"/>
    <property type="project" value="UniProtKB-UniRule"/>
</dbReference>
<evidence type="ECO:0000256" key="2">
    <source>
        <dbReference type="ARBA" id="ARBA00003213"/>
    </source>
</evidence>
<dbReference type="Proteomes" id="UP000294746">
    <property type="component" value="Unassembled WGS sequence"/>
</dbReference>
<keyword evidence="4 10" id="KW-0808">Transferase</keyword>
<comment type="caution">
    <text evidence="10">Lacks conserved residue(s) required for the propagation of feature annotation.</text>
</comment>
<evidence type="ECO:0000256" key="1">
    <source>
        <dbReference type="ARBA" id="ARBA00001946"/>
    </source>
</evidence>
<dbReference type="EMBL" id="SLXV01000013">
    <property type="protein sequence ID" value="TCP69132.1"/>
    <property type="molecule type" value="Genomic_DNA"/>
</dbReference>
<comment type="similarity">
    <text evidence="3 10 13">Belongs to the IPP transferase family.</text>
</comment>
<comment type="function">
    <text evidence="2 10 12">Catalyzes the transfer of a dimethylallyl group onto the adenine at position 37 in tRNAs that read codons beginning with uridine, leading to the formation of N6-(dimethylallyl)adenosine (i(6)A).</text>
</comment>
<feature type="site" description="Interaction with substrate tRNA" evidence="10">
    <location>
        <position position="101"/>
    </location>
</feature>
<dbReference type="Gene3D" id="3.40.50.300">
    <property type="entry name" value="P-loop containing nucleotide triphosphate hydrolases"/>
    <property type="match status" value="1"/>
</dbReference>
<keyword evidence="6 10" id="KW-0547">Nucleotide-binding</keyword>
<dbReference type="FunFam" id="1.10.20.140:FF:000001">
    <property type="entry name" value="tRNA dimethylallyltransferase"/>
    <property type="match status" value="1"/>
</dbReference>
<feature type="site" description="Interaction with substrate tRNA" evidence="10">
    <location>
        <position position="124"/>
    </location>
</feature>
<evidence type="ECO:0000256" key="12">
    <source>
        <dbReference type="RuleBase" id="RU003784"/>
    </source>
</evidence>
<evidence type="ECO:0000256" key="5">
    <source>
        <dbReference type="ARBA" id="ARBA00022694"/>
    </source>
</evidence>
<evidence type="ECO:0000313" key="15">
    <source>
        <dbReference type="Proteomes" id="UP000294746"/>
    </source>
</evidence>
<feature type="region of interest" description="Interaction with substrate tRNA" evidence="10">
    <location>
        <begin position="35"/>
        <end position="38"/>
    </location>
</feature>
<dbReference type="GO" id="GO:0006400">
    <property type="term" value="P:tRNA modification"/>
    <property type="evidence" value="ECO:0007669"/>
    <property type="project" value="TreeGrafter"/>
</dbReference>
<comment type="subunit">
    <text evidence="10">Monomer.</text>
</comment>
<comment type="caution">
    <text evidence="14">The sequence shown here is derived from an EMBL/GenBank/DDBJ whole genome shotgun (WGS) entry which is preliminary data.</text>
</comment>
<dbReference type="RefSeq" id="WP_243649459.1">
    <property type="nucleotide sequence ID" value="NZ_SLXV01000013.1"/>
</dbReference>
<evidence type="ECO:0000256" key="7">
    <source>
        <dbReference type="ARBA" id="ARBA00022840"/>
    </source>
</evidence>
<dbReference type="HAMAP" id="MF_00185">
    <property type="entry name" value="IPP_trans"/>
    <property type="match status" value="1"/>
</dbReference>